<protein>
    <submittedName>
        <fullName evidence="2">Putative tola protein</fullName>
    </submittedName>
</protein>
<feature type="compositionally biased region" description="Polar residues" evidence="1">
    <location>
        <begin position="275"/>
        <end position="287"/>
    </location>
</feature>
<dbReference type="EMBL" id="AHZU02000092">
    <property type="protein sequence ID" value="KFG48570.1"/>
    <property type="molecule type" value="Genomic_DNA"/>
</dbReference>
<feature type="region of interest" description="Disordered" evidence="1">
    <location>
        <begin position="918"/>
        <end position="946"/>
    </location>
</feature>
<dbReference type="Proteomes" id="UP000028837">
    <property type="component" value="Unassembled WGS sequence"/>
</dbReference>
<evidence type="ECO:0000256" key="1">
    <source>
        <dbReference type="SAM" id="MobiDB-lite"/>
    </source>
</evidence>
<feature type="region of interest" description="Disordered" evidence="1">
    <location>
        <begin position="1"/>
        <end position="95"/>
    </location>
</feature>
<feature type="compositionally biased region" description="Pro residues" evidence="1">
    <location>
        <begin position="61"/>
        <end position="75"/>
    </location>
</feature>
<feature type="region of interest" description="Disordered" evidence="1">
    <location>
        <begin position="266"/>
        <end position="312"/>
    </location>
</feature>
<feature type="region of interest" description="Disordered" evidence="1">
    <location>
        <begin position="124"/>
        <end position="172"/>
    </location>
</feature>
<evidence type="ECO:0000313" key="2">
    <source>
        <dbReference type="EMBL" id="KFG48570.1"/>
    </source>
</evidence>
<feature type="compositionally biased region" description="Basic and acidic residues" evidence="1">
    <location>
        <begin position="338"/>
        <end position="355"/>
    </location>
</feature>
<feature type="compositionally biased region" description="Basic and acidic residues" evidence="1">
    <location>
        <begin position="447"/>
        <end position="469"/>
    </location>
</feature>
<dbReference type="OrthoDB" id="331589at2759"/>
<dbReference type="VEuPathDB" id="ToxoDB:TGDOM2_231840"/>
<feature type="region of interest" description="Disordered" evidence="1">
    <location>
        <begin position="184"/>
        <end position="254"/>
    </location>
</feature>
<dbReference type="SMR" id="A0A086KW02"/>
<accession>A0A086KW02</accession>
<dbReference type="AlphaFoldDB" id="A0A086KW02"/>
<feature type="region of interest" description="Disordered" evidence="1">
    <location>
        <begin position="331"/>
        <end position="355"/>
    </location>
</feature>
<reference evidence="2 3" key="1">
    <citation type="submission" date="2014-02" db="EMBL/GenBank/DDBJ databases">
        <authorList>
            <person name="Sibley D."/>
            <person name="Venepally P."/>
            <person name="Karamycheva S."/>
            <person name="Hadjithomas M."/>
            <person name="Khan A."/>
            <person name="Brunk B."/>
            <person name="Roos D."/>
            <person name="Caler E."/>
            <person name="Lorenzi H."/>
        </authorList>
    </citation>
    <scope>NUCLEOTIDE SEQUENCE [LARGE SCALE GENOMIC DNA]</scope>
    <source>
        <strain evidence="2 3">GAB2-2007-GAL-DOM2</strain>
    </source>
</reference>
<evidence type="ECO:0000313" key="3">
    <source>
        <dbReference type="Proteomes" id="UP000028837"/>
    </source>
</evidence>
<proteinExistence type="predicted"/>
<comment type="caution">
    <text evidence="2">The sequence shown here is derived from an EMBL/GenBank/DDBJ whole genome shotgun (WGS) entry which is preliminary data.</text>
</comment>
<organism evidence="2 3">
    <name type="scientific">Toxoplasma gondii GAB2-2007-GAL-DOM2</name>
    <dbReference type="NCBI Taxonomy" id="1130820"/>
    <lineage>
        <taxon>Eukaryota</taxon>
        <taxon>Sar</taxon>
        <taxon>Alveolata</taxon>
        <taxon>Apicomplexa</taxon>
        <taxon>Conoidasida</taxon>
        <taxon>Coccidia</taxon>
        <taxon>Eucoccidiorida</taxon>
        <taxon>Eimeriorina</taxon>
        <taxon>Sarcocystidae</taxon>
        <taxon>Toxoplasma</taxon>
    </lineage>
</organism>
<feature type="region of interest" description="Disordered" evidence="1">
    <location>
        <begin position="447"/>
        <end position="471"/>
    </location>
</feature>
<sequence>MPVKKQANPGPPPLGAGAAVSKLSMMTPWDTDSSEERSTVRPQPAASRELPASSKDAGPKPKGPPPVPPPLPVPLPSKDALAPEPSPLAERAASRAMNAVIDPGLDDAPVESKKSSAIRKLVSGVARLGSKVSSQTSASMPVAGQPEKQSPSTKASPKDNMKNVSSSLSGSKLSAIDEGSAVSLGDVPVNAGEGSGAGPAARPPAKEPALASKASLKQTAPKTSQAPKAKKPPQPPPGPEVLTPGSGGSDAAKARILAAALAELGPVSAERSKASSRSVGSNSTGRTANAAEKAAMRSEMRSAPAKSSLFNFDKDEGEKMEKMLQLAEKAVAAKKSKEKGDSDEKRGKAERDWLKKLEKEKDKLARELSDARRSAEVERNEMRREIAARENSLNMESAARLREIQKRVSNIEAYYRSKLEAQVEEKRAANQARERLEREVASLREQHKRDIAETSRVREREAAKSEHKLQSMTETIQSLTTSVAQLQEISDVSRSALQAMEERNKLAAAKIEIMSKKEADREKEMRKLMPTREAKRLAFRALQKGRAVEMIFHILAHANNAVLDKAWALAKMTEVLGGSSSSLVYGRGRDPVEDRLMQFRKEQMFLMTENERLMNEVSRLQEVVAKNKGISLAADAQEQSRLLEQIVGEPNRRVSATRWLFSVVQNVLQRRLFLGFTALKDVMAEDKRDDAVRSLQDRFNEMRVTAYQDMMRKMAMTRLLCIIKNLWTKAAFRFFLPLLTNAAVRRATQQDERQFLQNGPGGVFAVDGSSFRVASGELQRVPLFQGSKTAAGQFLPPPTYKDQSFLPTNAPVAIQPHYYGQLPSVQRKRAQNMFIPVRESPPLPTGYLGQAGYMDGQMTVGVPLSDVKGSHAPPFPTPLGTRLDAVAKNIPPDPYSSEPAREKVDEVAGTFRMRTAQQGVQKRLWADQDTKGSPGRVGRAVSRLVS</sequence>
<name>A0A086KW02_TOXGO</name>
<gene>
    <name evidence="2" type="ORF">TGDOM2_231840</name>
</gene>